<reference evidence="1" key="1">
    <citation type="submission" date="2023-06" db="EMBL/GenBank/DDBJ databases">
        <title>Genome-scale phylogeny and comparative genomics of the fungal order Sordariales.</title>
        <authorList>
            <consortium name="Lawrence Berkeley National Laboratory"/>
            <person name="Hensen N."/>
            <person name="Bonometti L."/>
            <person name="Westerberg I."/>
            <person name="Brannstrom I.O."/>
            <person name="Guillou S."/>
            <person name="Cros-Aarteil S."/>
            <person name="Calhoun S."/>
            <person name="Haridas S."/>
            <person name="Kuo A."/>
            <person name="Mondo S."/>
            <person name="Pangilinan J."/>
            <person name="Riley R."/>
            <person name="Labutti K."/>
            <person name="Andreopoulos B."/>
            <person name="Lipzen A."/>
            <person name="Chen C."/>
            <person name="Yanf M."/>
            <person name="Daum C."/>
            <person name="Ng V."/>
            <person name="Clum A."/>
            <person name="Steindorff A."/>
            <person name="Ohm R."/>
            <person name="Martin F."/>
            <person name="Silar P."/>
            <person name="Natvig D."/>
            <person name="Lalanne C."/>
            <person name="Gautier V."/>
            <person name="Ament-Velasquez S.L."/>
            <person name="Kruys A."/>
            <person name="Hutchinson M.I."/>
            <person name="Powell A.J."/>
            <person name="Barry K."/>
            <person name="Miller A.N."/>
            <person name="Grigoriev I.V."/>
            <person name="Debuchy R."/>
            <person name="Gladieux P."/>
            <person name="Thoren M.H."/>
            <person name="Johannesson H."/>
        </authorList>
    </citation>
    <scope>NUCLEOTIDE SEQUENCE</scope>
    <source>
        <strain evidence="1">SMH2532-1</strain>
    </source>
</reference>
<proteinExistence type="predicted"/>
<evidence type="ECO:0000313" key="2">
    <source>
        <dbReference type="Proteomes" id="UP001174936"/>
    </source>
</evidence>
<gene>
    <name evidence="1" type="ORF">B0T16DRAFT_418295</name>
</gene>
<sequence>MAAALRSGRRLGVLREKHGALMRVGVGRHNDQFLSFAARVRVRSPEGVKQLGRPAAWGMRDHVAGEGT</sequence>
<dbReference type="EMBL" id="JAULSV010000006">
    <property type="protein sequence ID" value="KAK0640683.1"/>
    <property type="molecule type" value="Genomic_DNA"/>
</dbReference>
<name>A0AA39XUV9_9PEZI</name>
<dbReference type="Proteomes" id="UP001174936">
    <property type="component" value="Unassembled WGS sequence"/>
</dbReference>
<keyword evidence="2" id="KW-1185">Reference proteome</keyword>
<evidence type="ECO:0000313" key="1">
    <source>
        <dbReference type="EMBL" id="KAK0640683.1"/>
    </source>
</evidence>
<dbReference type="AlphaFoldDB" id="A0AA39XUV9"/>
<protein>
    <submittedName>
        <fullName evidence="1">Uncharacterized protein</fullName>
    </submittedName>
</protein>
<accession>A0AA39XUV9</accession>
<comment type="caution">
    <text evidence="1">The sequence shown here is derived from an EMBL/GenBank/DDBJ whole genome shotgun (WGS) entry which is preliminary data.</text>
</comment>
<organism evidence="1 2">
    <name type="scientific">Cercophora newfieldiana</name>
    <dbReference type="NCBI Taxonomy" id="92897"/>
    <lineage>
        <taxon>Eukaryota</taxon>
        <taxon>Fungi</taxon>
        <taxon>Dikarya</taxon>
        <taxon>Ascomycota</taxon>
        <taxon>Pezizomycotina</taxon>
        <taxon>Sordariomycetes</taxon>
        <taxon>Sordariomycetidae</taxon>
        <taxon>Sordariales</taxon>
        <taxon>Lasiosphaeriaceae</taxon>
        <taxon>Cercophora</taxon>
    </lineage>
</organism>